<dbReference type="InterPro" id="IPR001345">
    <property type="entry name" value="PG/BPGM_mutase_AS"/>
</dbReference>
<comment type="similarity">
    <text evidence="3">Belongs to the phosphoglycerate mutase family.</text>
</comment>
<evidence type="ECO:0000256" key="5">
    <source>
        <dbReference type="ARBA" id="ARBA00042275"/>
    </source>
</evidence>
<sequence length="421" mass="47009">MVVFSITLVRHGETLYNRQRIMQGQQDIPLSDVGLQQAALVGKRLQNECFTHIFSSDLSRASQTAQTILDVNKIKKADILQDKRLRERKFGMLEGKCSKDYLEAARAANKKPVHTYTPPGGETLEQLRERAKSFFTDLCKQLFAFINEKEDTDYTPCSIKRRHGGSLGRNSNRKYRHQLYCQRSQSFCGISSAENKNDILSTQQNFDYEKKPKHENESGSTSNSSISLISSSESENTDKDLTLIDEEFKPFESSDSNSSGYTSQSETLASDQGSEKDESRYNGFSYISNVKGHLSSVPYGCCPNVTISPLIKHRLPSISSISSGRNSSFDDVDTSPPSLADVLIVSHGGLMKELLLHLVDDLDCKLPGGRSVVMKICPNCSISKFTVYLQDNCDKPGLACNLLFDKEHLYEMECVQADVAL</sequence>
<evidence type="ECO:0000256" key="2">
    <source>
        <dbReference type="ARBA" id="ARBA00022801"/>
    </source>
</evidence>
<dbReference type="SUPFAM" id="SSF53254">
    <property type="entry name" value="Phosphoglycerate mutase-like"/>
    <property type="match status" value="1"/>
</dbReference>
<name>A0A6J8F2A6_MYTCO</name>
<evidence type="ECO:0000256" key="1">
    <source>
        <dbReference type="ARBA" id="ARBA00000464"/>
    </source>
</evidence>
<dbReference type="GO" id="GO:0004331">
    <property type="term" value="F:fructose-2,6-bisphosphate 2-phosphatase activity"/>
    <property type="evidence" value="ECO:0007669"/>
    <property type="project" value="UniProtKB-EC"/>
</dbReference>
<keyword evidence="10" id="KW-1185">Reference proteome</keyword>
<feature type="binding site" evidence="7">
    <location>
        <position position="60"/>
    </location>
    <ligand>
        <name>substrate</name>
    </ligand>
</feature>
<dbReference type="InterPro" id="IPR051695">
    <property type="entry name" value="Phosphoglycerate_Mutase"/>
</dbReference>
<feature type="compositionally biased region" description="Polar residues" evidence="8">
    <location>
        <begin position="253"/>
        <end position="272"/>
    </location>
</feature>
<dbReference type="GO" id="GO:0005829">
    <property type="term" value="C:cytosol"/>
    <property type="evidence" value="ECO:0007669"/>
    <property type="project" value="TreeGrafter"/>
</dbReference>
<dbReference type="PANTHER" id="PTHR46517:SF1">
    <property type="entry name" value="FRUCTOSE-2,6-BISPHOSPHATASE TIGAR"/>
    <property type="match status" value="1"/>
</dbReference>
<reference evidence="9 10" key="1">
    <citation type="submission" date="2020-06" db="EMBL/GenBank/DDBJ databases">
        <authorList>
            <person name="Li R."/>
            <person name="Bekaert M."/>
        </authorList>
    </citation>
    <scope>NUCLEOTIDE SEQUENCE [LARGE SCALE GENOMIC DNA]</scope>
    <source>
        <strain evidence="10">wild</strain>
    </source>
</reference>
<feature type="compositionally biased region" description="Low complexity" evidence="8">
    <location>
        <begin position="218"/>
        <end position="234"/>
    </location>
</feature>
<organism evidence="9 10">
    <name type="scientific">Mytilus coruscus</name>
    <name type="common">Sea mussel</name>
    <dbReference type="NCBI Taxonomy" id="42192"/>
    <lineage>
        <taxon>Eukaryota</taxon>
        <taxon>Metazoa</taxon>
        <taxon>Spiralia</taxon>
        <taxon>Lophotrochozoa</taxon>
        <taxon>Mollusca</taxon>
        <taxon>Bivalvia</taxon>
        <taxon>Autobranchia</taxon>
        <taxon>Pteriomorphia</taxon>
        <taxon>Mytilida</taxon>
        <taxon>Mytiloidea</taxon>
        <taxon>Mytilidae</taxon>
        <taxon>Mytilinae</taxon>
        <taxon>Mytilus</taxon>
    </lineage>
</organism>
<evidence type="ECO:0000313" key="10">
    <source>
        <dbReference type="Proteomes" id="UP000507470"/>
    </source>
</evidence>
<evidence type="ECO:0000256" key="3">
    <source>
        <dbReference type="ARBA" id="ARBA00038362"/>
    </source>
</evidence>
<dbReference type="EMBL" id="CACVKT020010478">
    <property type="protein sequence ID" value="CAC5426840.1"/>
    <property type="molecule type" value="Genomic_DNA"/>
</dbReference>
<protein>
    <recommendedName>
        <fullName evidence="4">Fructose-2,6-bisphosphatase TIGAR</fullName>
    </recommendedName>
    <alternativeName>
        <fullName evidence="5">TP53-induced glycolysis and apoptosis regulator</fullName>
    </alternativeName>
</protein>
<comment type="catalytic activity">
    <reaction evidence="1">
        <text>beta-D-fructose 2,6-bisphosphate + H2O = beta-D-fructose 6-phosphate + phosphate</text>
        <dbReference type="Rhea" id="RHEA:17289"/>
        <dbReference type="ChEBI" id="CHEBI:15377"/>
        <dbReference type="ChEBI" id="CHEBI:43474"/>
        <dbReference type="ChEBI" id="CHEBI:57634"/>
        <dbReference type="ChEBI" id="CHEBI:58579"/>
        <dbReference type="EC" id="3.1.3.46"/>
    </reaction>
</comment>
<dbReference type="Pfam" id="PF00300">
    <property type="entry name" value="His_Phos_1"/>
    <property type="match status" value="1"/>
</dbReference>
<feature type="active site" description="Proton donor/acceptor" evidence="6">
    <location>
        <position position="87"/>
    </location>
</feature>
<dbReference type="SMART" id="SM00855">
    <property type="entry name" value="PGAM"/>
    <property type="match status" value="1"/>
</dbReference>
<evidence type="ECO:0000256" key="8">
    <source>
        <dbReference type="SAM" id="MobiDB-lite"/>
    </source>
</evidence>
<feature type="region of interest" description="Disordered" evidence="8">
    <location>
        <begin position="209"/>
        <end position="277"/>
    </location>
</feature>
<evidence type="ECO:0000256" key="7">
    <source>
        <dbReference type="PIRSR" id="PIRSR613078-2"/>
    </source>
</evidence>
<keyword evidence="2 9" id="KW-0378">Hydrolase</keyword>
<dbReference type="InterPro" id="IPR013078">
    <property type="entry name" value="His_Pase_superF_clade-1"/>
</dbReference>
<dbReference type="Gene3D" id="3.40.50.1240">
    <property type="entry name" value="Phosphoglycerate mutase-like"/>
    <property type="match status" value="1"/>
</dbReference>
<accession>A0A6J8F2A6</accession>
<evidence type="ECO:0000256" key="4">
    <source>
        <dbReference type="ARBA" id="ARBA00040907"/>
    </source>
</evidence>
<dbReference type="InterPro" id="IPR029033">
    <property type="entry name" value="His_PPase_superfam"/>
</dbReference>
<dbReference type="GO" id="GO:0043456">
    <property type="term" value="P:regulation of pentose-phosphate shunt"/>
    <property type="evidence" value="ECO:0007669"/>
    <property type="project" value="TreeGrafter"/>
</dbReference>
<evidence type="ECO:0000313" key="9">
    <source>
        <dbReference type="EMBL" id="CAC5426840.1"/>
    </source>
</evidence>
<dbReference type="GO" id="GO:0045820">
    <property type="term" value="P:negative regulation of glycolytic process"/>
    <property type="evidence" value="ECO:0007669"/>
    <property type="project" value="TreeGrafter"/>
</dbReference>
<feature type="active site" description="Tele-phosphohistidine intermediate" evidence="6">
    <location>
        <position position="11"/>
    </location>
</feature>
<dbReference type="Proteomes" id="UP000507470">
    <property type="component" value="Unassembled WGS sequence"/>
</dbReference>
<proteinExistence type="inferred from homology"/>
<evidence type="ECO:0000256" key="6">
    <source>
        <dbReference type="PIRSR" id="PIRSR613078-1"/>
    </source>
</evidence>
<gene>
    <name evidence="9" type="ORF">MCOR_58509</name>
</gene>
<feature type="compositionally biased region" description="Basic and acidic residues" evidence="8">
    <location>
        <begin position="236"/>
        <end position="252"/>
    </location>
</feature>
<dbReference type="AlphaFoldDB" id="A0A6J8F2A6"/>
<dbReference type="PANTHER" id="PTHR46517">
    <property type="entry name" value="FRUCTOSE-2,6-BISPHOSPHATASE TIGAR"/>
    <property type="match status" value="1"/>
</dbReference>
<dbReference type="PROSITE" id="PS00175">
    <property type="entry name" value="PG_MUTASE"/>
    <property type="match status" value="1"/>
</dbReference>
<dbReference type="CDD" id="cd07067">
    <property type="entry name" value="HP_PGM_like"/>
    <property type="match status" value="1"/>
</dbReference>
<feature type="binding site" evidence="7">
    <location>
        <begin position="10"/>
        <end position="17"/>
    </location>
    <ligand>
        <name>substrate</name>
    </ligand>
</feature>
<dbReference type="OrthoDB" id="354304at2759"/>